<feature type="transmembrane region" description="Helical" evidence="1">
    <location>
        <begin position="15"/>
        <end position="37"/>
    </location>
</feature>
<dbReference type="STRING" id="1640674.SAMN05216323_109412"/>
<gene>
    <name evidence="2" type="ORF">SAMN05216323_109412</name>
</gene>
<dbReference type="EMBL" id="FMYP01000094">
    <property type="protein sequence ID" value="SDD16152.1"/>
    <property type="molecule type" value="Genomic_DNA"/>
</dbReference>
<proteinExistence type="predicted"/>
<sequence length="48" mass="5717">MSTNVKNRIIVKKNVLTGITIKAVVAFIVFYLIFHYWNEIEVFIRNIF</sequence>
<evidence type="ECO:0000313" key="3">
    <source>
        <dbReference type="Proteomes" id="UP000199452"/>
    </source>
</evidence>
<keyword evidence="1" id="KW-1133">Transmembrane helix</keyword>
<dbReference type="AlphaFoldDB" id="A0A1G6SGW1"/>
<accession>A0A1G6SGW1</accession>
<dbReference type="Proteomes" id="UP000199452">
    <property type="component" value="Unassembled WGS sequence"/>
</dbReference>
<keyword evidence="1" id="KW-0472">Membrane</keyword>
<keyword evidence="3" id="KW-1185">Reference proteome</keyword>
<organism evidence="2 3">
    <name type="scientific">Williamwhitmania taraxaci</name>
    <dbReference type="NCBI Taxonomy" id="1640674"/>
    <lineage>
        <taxon>Bacteria</taxon>
        <taxon>Pseudomonadati</taxon>
        <taxon>Bacteroidota</taxon>
        <taxon>Bacteroidia</taxon>
        <taxon>Bacteroidales</taxon>
        <taxon>Williamwhitmaniaceae</taxon>
        <taxon>Williamwhitmania</taxon>
    </lineage>
</organism>
<evidence type="ECO:0000313" key="2">
    <source>
        <dbReference type="EMBL" id="SDD16152.1"/>
    </source>
</evidence>
<name>A0A1G6SGW1_9BACT</name>
<evidence type="ECO:0000256" key="1">
    <source>
        <dbReference type="SAM" id="Phobius"/>
    </source>
</evidence>
<protein>
    <submittedName>
        <fullName evidence="2">Uncharacterized protein</fullName>
    </submittedName>
</protein>
<keyword evidence="1" id="KW-0812">Transmembrane</keyword>
<reference evidence="2 3" key="1">
    <citation type="submission" date="2016-09" db="EMBL/GenBank/DDBJ databases">
        <authorList>
            <person name="Capua I."/>
            <person name="De Benedictis P."/>
            <person name="Joannis T."/>
            <person name="Lombin L.H."/>
            <person name="Cattoli G."/>
        </authorList>
    </citation>
    <scope>NUCLEOTIDE SEQUENCE [LARGE SCALE GENOMIC DNA]</scope>
    <source>
        <strain evidence="2 3">A7P-90m</strain>
    </source>
</reference>